<organism evidence="8 9">
    <name type="scientific">Propionigenium maris DSM 9537</name>
    <dbReference type="NCBI Taxonomy" id="1123000"/>
    <lineage>
        <taxon>Bacteria</taxon>
        <taxon>Fusobacteriati</taxon>
        <taxon>Fusobacteriota</taxon>
        <taxon>Fusobacteriia</taxon>
        <taxon>Fusobacteriales</taxon>
        <taxon>Fusobacteriaceae</taxon>
        <taxon>Propionigenium</taxon>
    </lineage>
</organism>
<dbReference type="Proteomes" id="UP001144471">
    <property type="component" value="Unassembled WGS sequence"/>
</dbReference>
<dbReference type="InterPro" id="IPR001100">
    <property type="entry name" value="Pyr_nuc-diS_OxRdtase"/>
</dbReference>
<feature type="disulfide bond" description="Redox-active" evidence="5">
    <location>
        <begin position="42"/>
        <end position="47"/>
    </location>
</feature>
<keyword evidence="4" id="KW-0520">NAD</keyword>
<dbReference type="InterPro" id="IPR023753">
    <property type="entry name" value="FAD/NAD-binding_dom"/>
</dbReference>
<comment type="similarity">
    <text evidence="1">Belongs to the class-I pyridine nucleotide-disulfide oxidoreductase family.</text>
</comment>
<keyword evidence="2" id="KW-0285">Flavoprotein</keyword>
<accession>A0A9W6GJ03</accession>
<feature type="binding site" evidence="4">
    <location>
        <position position="192"/>
    </location>
    <ligand>
        <name>NAD(+)</name>
        <dbReference type="ChEBI" id="CHEBI:57540"/>
    </ligand>
</feature>
<feature type="binding site" evidence="4">
    <location>
        <position position="299"/>
    </location>
    <ligand>
        <name>FAD</name>
        <dbReference type="ChEBI" id="CHEBI:57692"/>
    </ligand>
</feature>
<dbReference type="GO" id="GO:0003955">
    <property type="term" value="F:NAD(P)H dehydrogenase (quinone) activity"/>
    <property type="evidence" value="ECO:0007669"/>
    <property type="project" value="TreeGrafter"/>
</dbReference>
<comment type="cofactor">
    <cofactor evidence="4">
        <name>FAD</name>
        <dbReference type="ChEBI" id="CHEBI:57692"/>
    </cofactor>
    <text evidence="4">Binds 1 FAD per subunit.</text>
</comment>
<evidence type="ECO:0000259" key="7">
    <source>
        <dbReference type="Pfam" id="PF07992"/>
    </source>
</evidence>
<dbReference type="PANTHER" id="PTHR43014:SF2">
    <property type="entry name" value="MERCURIC REDUCTASE"/>
    <property type="match status" value="1"/>
</dbReference>
<dbReference type="PIRSF" id="PIRSF000350">
    <property type="entry name" value="Mercury_reductase_MerA"/>
    <property type="match status" value="1"/>
</dbReference>
<dbReference type="AlphaFoldDB" id="A0A9W6GJ03"/>
<keyword evidence="9" id="KW-1185">Reference proteome</keyword>
<dbReference type="GO" id="GO:0050660">
    <property type="term" value="F:flavin adenine dinucleotide binding"/>
    <property type="evidence" value="ECO:0007669"/>
    <property type="project" value="TreeGrafter"/>
</dbReference>
<feature type="binding site" evidence="4">
    <location>
        <begin position="132"/>
        <end position="134"/>
    </location>
    <ligand>
        <name>FAD</name>
        <dbReference type="ChEBI" id="CHEBI:57692"/>
    </ligand>
</feature>
<keyword evidence="3 4" id="KW-0274">FAD</keyword>
<protein>
    <submittedName>
        <fullName evidence="8">Mercuric reductase</fullName>
    </submittedName>
</protein>
<feature type="binding site" evidence="4">
    <location>
        <position position="51"/>
    </location>
    <ligand>
        <name>FAD</name>
        <dbReference type="ChEBI" id="CHEBI:57692"/>
    </ligand>
</feature>
<feature type="domain" description="Pyridine nucleotide-disulphide oxidoreductase dimerisation" evidence="6">
    <location>
        <begin position="335"/>
        <end position="441"/>
    </location>
</feature>
<dbReference type="InterPro" id="IPR004099">
    <property type="entry name" value="Pyr_nucl-diS_OxRdtase_dimer"/>
</dbReference>
<dbReference type="InterPro" id="IPR016156">
    <property type="entry name" value="FAD/NAD-linked_Rdtase_dimer_sf"/>
</dbReference>
<dbReference type="EMBL" id="BSDY01000002">
    <property type="protein sequence ID" value="GLI55045.1"/>
    <property type="molecule type" value="Genomic_DNA"/>
</dbReference>
<dbReference type="PRINTS" id="PR00411">
    <property type="entry name" value="PNDRDTASEI"/>
</dbReference>
<evidence type="ECO:0000256" key="4">
    <source>
        <dbReference type="PIRSR" id="PIRSR000350-3"/>
    </source>
</evidence>
<evidence type="ECO:0000256" key="3">
    <source>
        <dbReference type="ARBA" id="ARBA00022827"/>
    </source>
</evidence>
<proteinExistence type="inferred from homology"/>
<dbReference type="PRINTS" id="PR00368">
    <property type="entry name" value="FADPNR"/>
</dbReference>
<feature type="domain" description="FAD/NAD(P)-binding" evidence="7">
    <location>
        <begin position="5"/>
        <end position="314"/>
    </location>
</feature>
<feature type="binding site" evidence="4">
    <location>
        <begin position="169"/>
        <end position="176"/>
    </location>
    <ligand>
        <name>NAD(+)</name>
        <dbReference type="ChEBI" id="CHEBI:57540"/>
    </ligand>
</feature>
<evidence type="ECO:0000256" key="1">
    <source>
        <dbReference type="ARBA" id="ARBA00007532"/>
    </source>
</evidence>
<gene>
    <name evidence="8" type="ORF">PM10SUCC1_05600</name>
</gene>
<dbReference type="Pfam" id="PF07992">
    <property type="entry name" value="Pyr_redox_2"/>
    <property type="match status" value="1"/>
</dbReference>
<dbReference type="Gene3D" id="3.30.390.30">
    <property type="match status" value="1"/>
</dbReference>
<evidence type="ECO:0000256" key="5">
    <source>
        <dbReference type="PIRSR" id="PIRSR000350-4"/>
    </source>
</evidence>
<name>A0A9W6GJ03_9FUSO</name>
<dbReference type="Gene3D" id="3.50.50.60">
    <property type="entry name" value="FAD/NAD(P)-binding domain"/>
    <property type="match status" value="2"/>
</dbReference>
<evidence type="ECO:0000256" key="2">
    <source>
        <dbReference type="ARBA" id="ARBA00022630"/>
    </source>
</evidence>
<evidence type="ECO:0000313" key="8">
    <source>
        <dbReference type="EMBL" id="GLI55045.1"/>
    </source>
</evidence>
<dbReference type="InterPro" id="IPR036188">
    <property type="entry name" value="FAD/NAD-bd_sf"/>
</dbReference>
<keyword evidence="4" id="KW-0547">Nucleotide-binding</keyword>
<feature type="binding site" evidence="4">
    <location>
        <position position="259"/>
    </location>
    <ligand>
        <name>NAD(+)</name>
        <dbReference type="ChEBI" id="CHEBI:57540"/>
    </ligand>
</feature>
<evidence type="ECO:0000259" key="6">
    <source>
        <dbReference type="Pfam" id="PF02852"/>
    </source>
</evidence>
<dbReference type="SUPFAM" id="SSF55424">
    <property type="entry name" value="FAD/NAD-linked reductases, dimerisation (C-terminal) domain"/>
    <property type="match status" value="1"/>
</dbReference>
<comment type="caution">
    <text evidence="8">The sequence shown here is derived from an EMBL/GenBank/DDBJ whole genome shotgun (WGS) entry which is preliminary data.</text>
</comment>
<dbReference type="Pfam" id="PF02852">
    <property type="entry name" value="Pyr_redox_dim"/>
    <property type="match status" value="1"/>
</dbReference>
<sequence>MDFNYDLIVVGAGAGGLTASISARGFGKSVLLIEKDKPGGECTWSGCVPSKGLINIAKEVHCARKYADFTPDTRKALEGVRDVVARVYAHETPEVLEEQGINYIQGEAKFVDKNTLSVGENTFKGKSVIIATGSSPFIPPIEGLDKVPYLTNENLFTLEELPKSMIILGGGAIGVEMAQALNRLGVEVHLVEMMENILFREDQELATILRKRLIEEGVNLHIGTKAVKVEDLSPKIRLTTEKDGEPGVITGDSILVAVGRKANVEGLNLEEAGIEYTPKGIVVDKHLQTTNSKVYAVGDVVGPYQFSHMANYQGIVAVQNALTPLRKSVDYTHVTWCTFTEPELASAGMDEETARREHSDIQVYRYTAEDLDRAKTKAGDIFEVKIICDSKKHILGCQILADRAGELISEVQAMKVNGVSLDKLAGVIHPYPSYGEIFNKAGKKAYVDKLLANPVVHFIQNIKK</sequence>
<dbReference type="PANTHER" id="PTHR43014">
    <property type="entry name" value="MERCURIC REDUCTASE"/>
    <property type="match status" value="1"/>
</dbReference>
<dbReference type="SUPFAM" id="SSF51905">
    <property type="entry name" value="FAD/NAD(P)-binding domain"/>
    <property type="match status" value="1"/>
</dbReference>
<reference evidence="8" key="1">
    <citation type="submission" date="2022-12" db="EMBL/GenBank/DDBJ databases">
        <title>Reference genome sequencing for broad-spectrum identification of bacterial and archaeal isolates by mass spectrometry.</title>
        <authorList>
            <person name="Sekiguchi Y."/>
            <person name="Tourlousse D.M."/>
        </authorList>
    </citation>
    <scope>NUCLEOTIDE SEQUENCE</scope>
    <source>
        <strain evidence="8">10succ1</strain>
    </source>
</reference>
<dbReference type="RefSeq" id="WP_281833281.1">
    <property type="nucleotide sequence ID" value="NZ_BSDY01000002.1"/>
</dbReference>
<evidence type="ECO:0000313" key="9">
    <source>
        <dbReference type="Proteomes" id="UP001144471"/>
    </source>
</evidence>